<feature type="domain" description="DNA polymerase III beta sliding clamp C-terminal" evidence="12">
    <location>
        <begin position="247"/>
        <end position="367"/>
    </location>
</feature>
<dbReference type="EMBL" id="MFJE01000015">
    <property type="protein sequence ID" value="OGG14500.1"/>
    <property type="molecule type" value="Genomic_DNA"/>
</dbReference>
<dbReference type="AlphaFoldDB" id="A0A1F5ZPT6"/>
<dbReference type="GO" id="GO:0003887">
    <property type="term" value="F:DNA-directed DNA polymerase activity"/>
    <property type="evidence" value="ECO:0007669"/>
    <property type="project" value="UniProtKB-UniRule"/>
</dbReference>
<dbReference type="Pfam" id="PF02767">
    <property type="entry name" value="DNA_pol3_beta_2"/>
    <property type="match status" value="1"/>
</dbReference>
<keyword evidence="3 9" id="KW-0963">Cytoplasm</keyword>
<sequence>MKFSILKENLSRALLIVNRMVPVRPQLPILSNILIKTEEGQIKIMGTNLETGIVITVGAKIETEGEITVPGKLLTEFIASLPAEKVEIMLDKDIFRVKTSKVSASFNTVPVKEFPSIASQKKKAQINFNVKKLAENISKTVFAASIDEGRPILTGVKMKISADRIQFFATDGYRLSIVNDVLEEKMEEVSLVLPAKTLSEVVKIASDEKTEKVGLYFSASDNQAIFTIGDVEIISRLIDGEFPNVEKIVPQTFKTRVIFEKEALFEGVKIASLFARGASNIIKMKIDKDGVSLSANTPQVGENQDMVDAKVEGEESEIAFNFRFLLDLLNNLSEKEVVLESSGPLNPGVFKPVKNGSSYLHIIMPVRLQS</sequence>
<dbReference type="Gene3D" id="3.10.150.10">
    <property type="entry name" value="DNA Polymerase III, subunit A, domain 2"/>
    <property type="match status" value="1"/>
</dbReference>
<reference evidence="13 14" key="1">
    <citation type="journal article" date="2016" name="Nat. Commun.">
        <title>Thousands of microbial genomes shed light on interconnected biogeochemical processes in an aquifer system.</title>
        <authorList>
            <person name="Anantharaman K."/>
            <person name="Brown C.T."/>
            <person name="Hug L.A."/>
            <person name="Sharon I."/>
            <person name="Castelle C.J."/>
            <person name="Probst A.J."/>
            <person name="Thomas B.C."/>
            <person name="Singh A."/>
            <person name="Wilkins M.J."/>
            <person name="Karaoz U."/>
            <person name="Brodie E.L."/>
            <person name="Williams K.H."/>
            <person name="Hubbard S.S."/>
            <person name="Banfield J.F."/>
        </authorList>
    </citation>
    <scope>NUCLEOTIDE SEQUENCE [LARGE SCALE GENOMIC DNA]</scope>
</reference>
<gene>
    <name evidence="13" type="ORF">A2773_05470</name>
</gene>
<evidence type="ECO:0000256" key="3">
    <source>
        <dbReference type="ARBA" id="ARBA00022490"/>
    </source>
</evidence>
<evidence type="ECO:0000256" key="9">
    <source>
        <dbReference type="PIRNR" id="PIRNR000804"/>
    </source>
</evidence>
<dbReference type="NCBIfam" id="TIGR00663">
    <property type="entry name" value="dnan"/>
    <property type="match status" value="1"/>
</dbReference>
<accession>A0A1F5ZPT6</accession>
<dbReference type="PANTHER" id="PTHR30478:SF0">
    <property type="entry name" value="BETA SLIDING CLAMP"/>
    <property type="match status" value="1"/>
</dbReference>
<dbReference type="InterPro" id="IPR022637">
    <property type="entry name" value="DNA_polIII_beta_cen"/>
</dbReference>
<comment type="function">
    <text evidence="9">Confers DNA tethering and processivity to DNA polymerases and other proteins. Acts as a clamp, forming a ring around DNA (a reaction catalyzed by the clamp-loading complex) which diffuses in an ATP-independent manner freely and bidirectionally along dsDNA. Initially characterized for its ability to contact the catalytic subunit of DNA polymerase III (Pol III), a complex, multichain enzyme responsible for most of the replicative synthesis in bacteria; Pol III exhibits 3'-5' exonuclease proofreading activity. The beta chain is required for initiation of replication as well as for processivity of DNA replication.</text>
</comment>
<dbReference type="Pfam" id="PF02768">
    <property type="entry name" value="DNA_pol3_beta_3"/>
    <property type="match status" value="1"/>
</dbReference>
<evidence type="ECO:0000259" key="11">
    <source>
        <dbReference type="Pfam" id="PF02767"/>
    </source>
</evidence>
<keyword evidence="6 9" id="KW-0235">DNA replication</keyword>
<dbReference type="GO" id="GO:0009360">
    <property type="term" value="C:DNA polymerase III complex"/>
    <property type="evidence" value="ECO:0007669"/>
    <property type="project" value="InterPro"/>
</dbReference>
<comment type="similarity">
    <text evidence="2 9">Belongs to the beta sliding clamp family.</text>
</comment>
<organism evidence="13 14">
    <name type="scientific">Candidatus Gottesmanbacteria bacterium RIFCSPHIGHO2_01_FULL_39_10</name>
    <dbReference type="NCBI Taxonomy" id="1798375"/>
    <lineage>
        <taxon>Bacteria</taxon>
        <taxon>Candidatus Gottesmaniibacteriota</taxon>
    </lineage>
</organism>
<dbReference type="CDD" id="cd00140">
    <property type="entry name" value="beta_clamp"/>
    <property type="match status" value="1"/>
</dbReference>
<comment type="subunit">
    <text evidence="9">Forms a ring-shaped head-to-tail homodimer around DNA.</text>
</comment>
<dbReference type="STRING" id="1798375.A2773_05470"/>
<evidence type="ECO:0000259" key="10">
    <source>
        <dbReference type="Pfam" id="PF00712"/>
    </source>
</evidence>
<protein>
    <recommendedName>
        <fullName evidence="9">Beta sliding clamp</fullName>
    </recommendedName>
</protein>
<evidence type="ECO:0000256" key="2">
    <source>
        <dbReference type="ARBA" id="ARBA00010752"/>
    </source>
</evidence>
<proteinExistence type="inferred from homology"/>
<keyword evidence="8" id="KW-0238">DNA-binding</keyword>
<keyword evidence="5 9" id="KW-0548">Nucleotidyltransferase</keyword>
<dbReference type="PIRSF" id="PIRSF000804">
    <property type="entry name" value="DNA_pol_III_b"/>
    <property type="match status" value="1"/>
</dbReference>
<comment type="caution">
    <text evidence="13">The sequence shown here is derived from an EMBL/GenBank/DDBJ whole genome shotgun (WGS) entry which is preliminary data.</text>
</comment>
<dbReference type="InterPro" id="IPR046938">
    <property type="entry name" value="DNA_clamp_sf"/>
</dbReference>
<dbReference type="GO" id="GO:0008408">
    <property type="term" value="F:3'-5' exonuclease activity"/>
    <property type="evidence" value="ECO:0007669"/>
    <property type="project" value="InterPro"/>
</dbReference>
<keyword evidence="4 9" id="KW-0808">Transferase</keyword>
<dbReference type="Pfam" id="PF00712">
    <property type="entry name" value="DNA_pol3_beta"/>
    <property type="match status" value="1"/>
</dbReference>
<dbReference type="Gene3D" id="3.70.10.10">
    <property type="match status" value="1"/>
</dbReference>
<dbReference type="SMART" id="SM00480">
    <property type="entry name" value="POL3Bc"/>
    <property type="match status" value="1"/>
</dbReference>
<evidence type="ECO:0000313" key="14">
    <source>
        <dbReference type="Proteomes" id="UP000177383"/>
    </source>
</evidence>
<evidence type="ECO:0000256" key="6">
    <source>
        <dbReference type="ARBA" id="ARBA00022705"/>
    </source>
</evidence>
<dbReference type="InterPro" id="IPR022634">
    <property type="entry name" value="DNA_polIII_beta_N"/>
</dbReference>
<evidence type="ECO:0000256" key="7">
    <source>
        <dbReference type="ARBA" id="ARBA00022932"/>
    </source>
</evidence>
<feature type="domain" description="DNA polymerase III beta sliding clamp central" evidence="11">
    <location>
        <begin position="129"/>
        <end position="244"/>
    </location>
</feature>
<dbReference type="Proteomes" id="UP000177383">
    <property type="component" value="Unassembled WGS sequence"/>
</dbReference>
<evidence type="ECO:0000256" key="1">
    <source>
        <dbReference type="ARBA" id="ARBA00004496"/>
    </source>
</evidence>
<feature type="domain" description="DNA polymerase III beta sliding clamp N-terminal" evidence="10">
    <location>
        <begin position="1"/>
        <end position="117"/>
    </location>
</feature>
<dbReference type="GO" id="GO:0006271">
    <property type="term" value="P:DNA strand elongation involved in DNA replication"/>
    <property type="evidence" value="ECO:0007669"/>
    <property type="project" value="TreeGrafter"/>
</dbReference>
<dbReference type="SUPFAM" id="SSF55979">
    <property type="entry name" value="DNA clamp"/>
    <property type="match status" value="3"/>
</dbReference>
<evidence type="ECO:0000256" key="8">
    <source>
        <dbReference type="ARBA" id="ARBA00023125"/>
    </source>
</evidence>
<evidence type="ECO:0000256" key="5">
    <source>
        <dbReference type="ARBA" id="ARBA00022695"/>
    </source>
</evidence>
<dbReference type="GO" id="GO:0005737">
    <property type="term" value="C:cytoplasm"/>
    <property type="evidence" value="ECO:0007669"/>
    <property type="project" value="UniProtKB-SubCell"/>
</dbReference>
<dbReference type="InterPro" id="IPR022635">
    <property type="entry name" value="DNA_polIII_beta_C"/>
</dbReference>
<name>A0A1F5ZPT6_9BACT</name>
<evidence type="ECO:0000313" key="13">
    <source>
        <dbReference type="EMBL" id="OGG14500.1"/>
    </source>
</evidence>
<evidence type="ECO:0000256" key="4">
    <source>
        <dbReference type="ARBA" id="ARBA00022679"/>
    </source>
</evidence>
<dbReference type="GO" id="GO:0003677">
    <property type="term" value="F:DNA binding"/>
    <property type="evidence" value="ECO:0007669"/>
    <property type="project" value="UniProtKB-UniRule"/>
</dbReference>
<dbReference type="PANTHER" id="PTHR30478">
    <property type="entry name" value="DNA POLYMERASE III SUBUNIT BETA"/>
    <property type="match status" value="1"/>
</dbReference>
<dbReference type="InterPro" id="IPR001001">
    <property type="entry name" value="DNA_polIII_beta"/>
</dbReference>
<evidence type="ECO:0000259" key="12">
    <source>
        <dbReference type="Pfam" id="PF02768"/>
    </source>
</evidence>
<keyword evidence="7 9" id="KW-0239">DNA-directed DNA polymerase</keyword>
<comment type="subcellular location">
    <subcellularLocation>
        <location evidence="1 9">Cytoplasm</location>
    </subcellularLocation>
</comment>